<comment type="subcellular location">
    <subcellularLocation>
        <location evidence="1">Cell membrane</location>
        <topology evidence="1">Multi-pass membrane protein</topology>
    </subcellularLocation>
</comment>
<dbReference type="GO" id="GO:0050660">
    <property type="term" value="F:flavin adenine dinucleotide binding"/>
    <property type="evidence" value="ECO:0007669"/>
    <property type="project" value="InterPro"/>
</dbReference>
<sequence>MDNSVIGFIIVLGVMLLMSAYFSATETAFTSLNRIRIKNLAKDGNKRAAQVLALSDRYDALLSTILIGNNIVNIASASIATVVFVQYFGNAGVTISTAVMTVLVLIFGEISPKSLAKDSPEKFAMFSVPFIRLLMFLLTPVNFLFSQWKRMLDRLFKVSSERSMTEEELLTIVEEAENDGGIDLQDGELIRSAIEFNDLDVDDILTHRVDVVAIDMDNPKEDIAKIFFDTGFSRLPVYQGTIDQIIGFISYKDFTHYVANGKSSLEEIISPVVFITPNMKISKLLTLLQQKKCHIAVVSDEYGGTAGIVTLEDVIEELVGEIWDEHDEVIDEFVKISDHEYRILGKANLGKMFDLFDMDDDFDVITVGGWIVEFLDRVPEVGESFEFENLGFTITQADERHVIEIVAVKHEMVDAEEK</sequence>
<dbReference type="InterPro" id="IPR000644">
    <property type="entry name" value="CBS_dom"/>
</dbReference>
<feature type="domain" description="CBS" evidence="12">
    <location>
        <begin position="205"/>
        <end position="264"/>
    </location>
</feature>
<evidence type="ECO:0000256" key="9">
    <source>
        <dbReference type="PROSITE-ProRule" id="PRU00703"/>
    </source>
</evidence>
<keyword evidence="3" id="KW-1003">Cell membrane</keyword>
<dbReference type="CDD" id="cd04590">
    <property type="entry name" value="CBS_pair_CorC_HlyC_assoc"/>
    <property type="match status" value="1"/>
</dbReference>
<evidence type="ECO:0000256" key="7">
    <source>
        <dbReference type="ARBA" id="ARBA00023122"/>
    </source>
</evidence>
<dbReference type="PROSITE" id="PS51846">
    <property type="entry name" value="CNNM"/>
    <property type="match status" value="1"/>
</dbReference>
<dbReference type="InterPro" id="IPR005170">
    <property type="entry name" value="Transptr-assoc_dom"/>
</dbReference>
<dbReference type="GO" id="GO:0005886">
    <property type="term" value="C:plasma membrane"/>
    <property type="evidence" value="ECO:0007669"/>
    <property type="project" value="UniProtKB-SubCell"/>
</dbReference>
<organism evidence="14 15">
    <name type="scientific">Acetobacterium wieringae</name>
    <dbReference type="NCBI Taxonomy" id="52694"/>
    <lineage>
        <taxon>Bacteria</taxon>
        <taxon>Bacillati</taxon>
        <taxon>Bacillota</taxon>
        <taxon>Clostridia</taxon>
        <taxon>Eubacteriales</taxon>
        <taxon>Eubacteriaceae</taxon>
        <taxon>Acetobacterium</taxon>
    </lineage>
</organism>
<feature type="domain" description="CNNM transmembrane" evidence="13">
    <location>
        <begin position="1"/>
        <end position="186"/>
    </location>
</feature>
<dbReference type="InterPro" id="IPR002550">
    <property type="entry name" value="CNNM"/>
</dbReference>
<evidence type="ECO:0000313" key="14">
    <source>
        <dbReference type="EMBL" id="OFV68984.1"/>
    </source>
</evidence>
<dbReference type="InterPro" id="IPR046342">
    <property type="entry name" value="CBS_dom_sf"/>
</dbReference>
<dbReference type="STRING" id="52694.ACWI_35210"/>
<protein>
    <submittedName>
        <fullName evidence="14">Hemolysin C</fullName>
    </submittedName>
</protein>
<keyword evidence="6 10" id="KW-1133">Transmembrane helix</keyword>
<dbReference type="Gene3D" id="3.10.580.10">
    <property type="entry name" value="CBS-domain"/>
    <property type="match status" value="1"/>
</dbReference>
<evidence type="ECO:0000256" key="11">
    <source>
        <dbReference type="SAM" id="Phobius"/>
    </source>
</evidence>
<evidence type="ECO:0000259" key="12">
    <source>
        <dbReference type="PROSITE" id="PS51371"/>
    </source>
</evidence>
<comment type="caution">
    <text evidence="14">The sequence shown here is derived from an EMBL/GenBank/DDBJ whole genome shotgun (WGS) entry which is preliminary data.</text>
</comment>
<dbReference type="AlphaFoldDB" id="A0A1F2PD89"/>
<dbReference type="Pfam" id="PF03471">
    <property type="entry name" value="CorC_HlyC"/>
    <property type="match status" value="1"/>
</dbReference>
<feature type="domain" description="CBS" evidence="12">
    <location>
        <begin position="268"/>
        <end position="328"/>
    </location>
</feature>
<feature type="transmembrane region" description="Helical" evidence="11">
    <location>
        <begin position="91"/>
        <end position="111"/>
    </location>
</feature>
<evidence type="ECO:0000256" key="4">
    <source>
        <dbReference type="ARBA" id="ARBA00022692"/>
    </source>
</evidence>
<feature type="transmembrane region" description="Helical" evidence="11">
    <location>
        <begin position="6"/>
        <end position="24"/>
    </location>
</feature>
<feature type="transmembrane region" description="Helical" evidence="11">
    <location>
        <begin position="123"/>
        <end position="145"/>
    </location>
</feature>
<evidence type="ECO:0000313" key="15">
    <source>
        <dbReference type="Proteomes" id="UP000176244"/>
    </source>
</evidence>
<dbReference type="RefSeq" id="WP_070372750.1">
    <property type="nucleotide sequence ID" value="NZ_LKEU01000050.1"/>
</dbReference>
<evidence type="ECO:0000256" key="3">
    <source>
        <dbReference type="ARBA" id="ARBA00022475"/>
    </source>
</evidence>
<dbReference type="Gene3D" id="3.30.465.10">
    <property type="match status" value="1"/>
</dbReference>
<gene>
    <name evidence="14" type="primary">tlyC</name>
    <name evidence="14" type="ORF">ACWI_35210</name>
</gene>
<proteinExistence type="inferred from homology"/>
<dbReference type="PANTHER" id="PTHR22777">
    <property type="entry name" value="HEMOLYSIN-RELATED"/>
    <property type="match status" value="1"/>
</dbReference>
<accession>A0A1F2PD89</accession>
<feature type="transmembrane region" description="Helical" evidence="11">
    <location>
        <begin position="60"/>
        <end position="85"/>
    </location>
</feature>
<evidence type="ECO:0000256" key="2">
    <source>
        <dbReference type="ARBA" id="ARBA00006337"/>
    </source>
</evidence>
<dbReference type="Pfam" id="PF00571">
    <property type="entry name" value="CBS"/>
    <property type="match status" value="2"/>
</dbReference>
<dbReference type="SUPFAM" id="SSF56176">
    <property type="entry name" value="FAD-binding/transporter-associated domain-like"/>
    <property type="match status" value="1"/>
</dbReference>
<evidence type="ECO:0000256" key="6">
    <source>
        <dbReference type="ARBA" id="ARBA00022989"/>
    </source>
</evidence>
<dbReference type="SMART" id="SM00116">
    <property type="entry name" value="CBS"/>
    <property type="match status" value="2"/>
</dbReference>
<dbReference type="EMBL" id="LKEU01000050">
    <property type="protein sequence ID" value="OFV68984.1"/>
    <property type="molecule type" value="Genomic_DNA"/>
</dbReference>
<evidence type="ECO:0000259" key="13">
    <source>
        <dbReference type="PROSITE" id="PS51846"/>
    </source>
</evidence>
<dbReference type="SMART" id="SM01091">
    <property type="entry name" value="CorC_HlyC"/>
    <property type="match status" value="1"/>
</dbReference>
<name>A0A1F2PD89_9FIRM</name>
<evidence type="ECO:0000256" key="1">
    <source>
        <dbReference type="ARBA" id="ARBA00004651"/>
    </source>
</evidence>
<dbReference type="SUPFAM" id="SSF54631">
    <property type="entry name" value="CBS-domain pair"/>
    <property type="match status" value="1"/>
</dbReference>
<evidence type="ECO:0000256" key="5">
    <source>
        <dbReference type="ARBA" id="ARBA00022737"/>
    </source>
</evidence>
<evidence type="ECO:0000256" key="8">
    <source>
        <dbReference type="ARBA" id="ARBA00023136"/>
    </source>
</evidence>
<dbReference type="PANTHER" id="PTHR22777:SF32">
    <property type="entry name" value="UPF0053 INNER MEMBRANE PROTEIN YFJD"/>
    <property type="match status" value="1"/>
</dbReference>
<keyword evidence="8 10" id="KW-0472">Membrane</keyword>
<dbReference type="Proteomes" id="UP000176244">
    <property type="component" value="Unassembled WGS sequence"/>
</dbReference>
<evidence type="ECO:0000256" key="10">
    <source>
        <dbReference type="PROSITE-ProRule" id="PRU01193"/>
    </source>
</evidence>
<comment type="similarity">
    <text evidence="2">Belongs to the UPF0053 family.</text>
</comment>
<reference evidence="14 15" key="1">
    <citation type="submission" date="2015-09" db="EMBL/GenBank/DDBJ databases">
        <title>Genome sequence of Acetobacterium wieringae DSM 1911.</title>
        <authorList>
            <person name="Poehlein A."/>
            <person name="Bengelsdorf F.R."/>
            <person name="Schiel-Bengelsdorf B."/>
            <person name="Duerre P."/>
            <person name="Daniel R."/>
        </authorList>
    </citation>
    <scope>NUCLEOTIDE SEQUENCE [LARGE SCALE GENOMIC DNA]</scope>
    <source>
        <strain evidence="14 15">DSM 1911</strain>
    </source>
</reference>
<dbReference type="InterPro" id="IPR036318">
    <property type="entry name" value="FAD-bd_PCMH-like_sf"/>
</dbReference>
<dbReference type="PROSITE" id="PS51371">
    <property type="entry name" value="CBS"/>
    <property type="match status" value="2"/>
</dbReference>
<keyword evidence="7 9" id="KW-0129">CBS domain</keyword>
<dbReference type="InterPro" id="IPR044751">
    <property type="entry name" value="Ion_transp-like_CBS"/>
</dbReference>
<dbReference type="InterPro" id="IPR016169">
    <property type="entry name" value="FAD-bd_PCMH_sub2"/>
</dbReference>
<dbReference type="Pfam" id="PF01595">
    <property type="entry name" value="CNNM"/>
    <property type="match status" value="1"/>
</dbReference>
<keyword evidence="4 10" id="KW-0812">Transmembrane</keyword>
<keyword evidence="5" id="KW-0677">Repeat</keyword>
<dbReference type="FunFam" id="3.10.580.10:FF:000002">
    <property type="entry name" value="Magnesium/cobalt efflux protein CorC"/>
    <property type="match status" value="1"/>
</dbReference>
<dbReference type="OrthoDB" id="9798188at2"/>